<dbReference type="Proteomes" id="UP000005239">
    <property type="component" value="Unassembled WGS sequence"/>
</dbReference>
<dbReference type="Pfam" id="PF17835">
    <property type="entry name" value="NOG1_N"/>
    <property type="match status" value="1"/>
</dbReference>
<dbReference type="EnsemblMetazoa" id="PPA36691.1">
    <property type="protein sequence ID" value="PPA36691.1"/>
    <property type="gene ID" value="WBGene00275060"/>
</dbReference>
<sequence length="239" mass="26065">MNASKLNEMSCLEEFLSGNGTLTCKEGEIFMCLDGIGTSVDSDHLHCHEELKRWKTSFETLNITQKIGCIKKMIPSPPDGDCPFFVNNECAHLDGFSVAGNVSVCPHGTNATGTVPSIILLVLSTITVAPTTTTSTTTAQTTTTSTASTFTPKTGTTTTTVGTSTKSDSPFCPPGGAWSDWTELKEVCLSKTQRKTPTVVHRQYSIGRIRAFYARKIKFLQQTLHDKLTQIIDEFPKME</sequence>
<evidence type="ECO:0000313" key="1">
    <source>
        <dbReference type="EnsemblMetazoa" id="PPA36691.1"/>
    </source>
</evidence>
<keyword evidence="2" id="KW-1185">Reference proteome</keyword>
<reference evidence="1" key="2">
    <citation type="submission" date="2022-06" db="UniProtKB">
        <authorList>
            <consortium name="EnsemblMetazoa"/>
        </authorList>
    </citation>
    <scope>IDENTIFICATION</scope>
    <source>
        <strain evidence="1">PS312</strain>
    </source>
</reference>
<dbReference type="AlphaFoldDB" id="A0A2A6BQT2"/>
<dbReference type="InterPro" id="IPR041623">
    <property type="entry name" value="NOG1_N"/>
</dbReference>
<proteinExistence type="predicted"/>
<dbReference type="PANTHER" id="PTHR45759">
    <property type="entry name" value="NUCLEOLAR GTP-BINDING PROTEIN 1"/>
    <property type="match status" value="1"/>
</dbReference>
<dbReference type="Gene3D" id="1.20.120.1190">
    <property type="match status" value="1"/>
</dbReference>
<name>A0A2A6BQT2_PRIPA</name>
<organism evidence="1 2">
    <name type="scientific">Pristionchus pacificus</name>
    <name type="common">Parasitic nematode worm</name>
    <dbReference type="NCBI Taxonomy" id="54126"/>
    <lineage>
        <taxon>Eukaryota</taxon>
        <taxon>Metazoa</taxon>
        <taxon>Ecdysozoa</taxon>
        <taxon>Nematoda</taxon>
        <taxon>Chromadorea</taxon>
        <taxon>Rhabditida</taxon>
        <taxon>Rhabditina</taxon>
        <taxon>Diplogasteromorpha</taxon>
        <taxon>Diplogasteroidea</taxon>
        <taxon>Neodiplogasteridae</taxon>
        <taxon>Pristionchus</taxon>
    </lineage>
</organism>
<protein>
    <submittedName>
        <fullName evidence="1">NOG1_N domain-containing protein</fullName>
    </submittedName>
</protein>
<accession>A0A8R1US04</accession>
<gene>
    <name evidence="1" type="primary">WBGene00275060</name>
</gene>
<dbReference type="OrthoDB" id="415015at2759"/>
<evidence type="ECO:0000313" key="2">
    <source>
        <dbReference type="Proteomes" id="UP000005239"/>
    </source>
</evidence>
<accession>A0A2A6BQT2</accession>
<reference evidence="2" key="1">
    <citation type="journal article" date="2008" name="Nat. Genet.">
        <title>The Pristionchus pacificus genome provides a unique perspective on nematode lifestyle and parasitism.</title>
        <authorList>
            <person name="Dieterich C."/>
            <person name="Clifton S.W."/>
            <person name="Schuster L.N."/>
            <person name="Chinwalla A."/>
            <person name="Delehaunty K."/>
            <person name="Dinkelacker I."/>
            <person name="Fulton L."/>
            <person name="Fulton R."/>
            <person name="Godfrey J."/>
            <person name="Minx P."/>
            <person name="Mitreva M."/>
            <person name="Roeseler W."/>
            <person name="Tian H."/>
            <person name="Witte H."/>
            <person name="Yang S.P."/>
            <person name="Wilson R.K."/>
            <person name="Sommer R.J."/>
        </authorList>
    </citation>
    <scope>NUCLEOTIDE SEQUENCE [LARGE SCALE GENOMIC DNA]</scope>
    <source>
        <strain evidence="2">PS312</strain>
    </source>
</reference>